<reference evidence="2 3" key="1">
    <citation type="submission" date="2018-12" db="EMBL/GenBank/DDBJ databases">
        <title>Dyella dinghuensis sp. nov. DHOA06 and Dyella choica sp. nov. 4M-K27, isolated from forest soil.</title>
        <authorList>
            <person name="Qiu L.-H."/>
            <person name="Gao Z.-H."/>
        </authorList>
    </citation>
    <scope>NUCLEOTIDE SEQUENCE [LARGE SCALE GENOMIC DNA]</scope>
    <source>
        <strain evidence="2 3">4M-K27</strain>
    </source>
</reference>
<dbReference type="EMBL" id="RYYV01000044">
    <property type="protein sequence ID" value="RUL68724.1"/>
    <property type="molecule type" value="Genomic_DNA"/>
</dbReference>
<evidence type="ECO:0000256" key="1">
    <source>
        <dbReference type="SAM" id="MobiDB-lite"/>
    </source>
</evidence>
<dbReference type="Pfam" id="PF13332">
    <property type="entry name" value="Fil_haemagg_2"/>
    <property type="match status" value="2"/>
</dbReference>
<feature type="compositionally biased region" description="Polar residues" evidence="1">
    <location>
        <begin position="501"/>
        <end position="520"/>
    </location>
</feature>
<sequence length="1078" mass="110381">SVGSTLSGDTVTVAAGHDLTGTAVQIAGTHDVTLAAGNNLTLNAGKDTYTETQSNGTSHTGLMNGGGFSVLIGNKSQTTTSTDKEVSYTGSLVGSTDGAVTLTAGNNVHITGSDVLSQTATTIVGKNVTIDAAVGSQDVTQTQKQSSAGINVGFGGKVADVANGAIYSAQRASQVKDDRLKALYAAQAAYDVKDAVNMAGTSLGQAASKTNQDGINLQIGIGGSSASSTTTSHDDKAYGSSIRSVGDVTIAATGGDLNVIGSKIDGQNVSLAATNNVNLLSQAENHTLKSSNQNASGGVGIQIGSDGVGFYAQASVGKGSAHGNGTTHDDSVVNAKDTLTVVSGNDTTIKGAQLTGNTVLGTVGNNLLVQSEQDTDDYASKQQQLSGKMVIGYSSGGSLSYNQSKVDSHYKSVNDVSGISAGNGGFDVMVGGNTHLIGGVIASTADASKNILDTGSLTYESIHNEAKYSASSVGISGGYGAGSSMGGNILSGVGTALSLATPQHGNSSSDTKSGIAQGTINVRDGNTDLSGLDRNPTLSNQALKPIFDAQKVQENLELGQVAGQVGMRAAGGIAEYMANHATTDADKAAWSDGGNYKVALHGLVGAATAALGGGDALQGALGAMASEKASAAMQQYLDDHHITDPAQRNTLMQLASVAIGAAVGGGAGATTALLGDEYNRTLHPEYVHRIDHAAQAFADQQCAVGNCISVDEARNQLIYQAFREQDSTFDQAQAAQGKPNYTAAAAFLENKASGYLDPQTGQAIDLSSANDTERQNPSLFANTLYNDPQAREWVKQATGLPDSYLATMANRDYYENQRPAYADQYANWQANQTLRDLVGYGTPFGGVATAGELAYRGRYGDAAKEAGKEIAINVATAGVGRAVGKAATVIRTAIKDGKAAGEVANAAGDALKTADAEASQAAKVAEEAAGTKFSTTSPVKVTGERAIDQGQSYEKAVADLYGSQPQSAREYTALVDGKEVNGIADNVTSIGGKPTAVEAKYVEDWDSSLRNPSSANGDAPWAVAEQQKMIDQARKYTAGFQGGVIYHTNSPELAAFYTQVFEDAGISNFRFIITPVVK</sequence>
<evidence type="ECO:0008006" key="4">
    <source>
        <dbReference type="Google" id="ProtNLM"/>
    </source>
</evidence>
<accession>A0A3S0S6J9</accession>
<dbReference type="AlphaFoldDB" id="A0A3S0S6J9"/>
<dbReference type="Proteomes" id="UP000274358">
    <property type="component" value="Unassembled WGS sequence"/>
</dbReference>
<feature type="non-terminal residue" evidence="2">
    <location>
        <position position="1"/>
    </location>
</feature>
<comment type="caution">
    <text evidence="2">The sequence shown here is derived from an EMBL/GenBank/DDBJ whole genome shotgun (WGS) entry which is preliminary data.</text>
</comment>
<evidence type="ECO:0000313" key="3">
    <source>
        <dbReference type="Proteomes" id="UP000274358"/>
    </source>
</evidence>
<keyword evidence="3" id="KW-1185">Reference proteome</keyword>
<organism evidence="2 3">
    <name type="scientific">Dyella choica</name>
    <dbReference type="NCBI Taxonomy" id="1927959"/>
    <lineage>
        <taxon>Bacteria</taxon>
        <taxon>Pseudomonadati</taxon>
        <taxon>Pseudomonadota</taxon>
        <taxon>Gammaproteobacteria</taxon>
        <taxon>Lysobacterales</taxon>
        <taxon>Rhodanobacteraceae</taxon>
        <taxon>Dyella</taxon>
    </lineage>
</organism>
<dbReference type="RefSeq" id="WP_196240430.1">
    <property type="nucleotide sequence ID" value="NZ_RYYV01000044.1"/>
</dbReference>
<proteinExistence type="predicted"/>
<gene>
    <name evidence="2" type="ORF">EKH80_23285</name>
</gene>
<dbReference type="InterPro" id="IPR025157">
    <property type="entry name" value="Hemagglutinin_rpt"/>
</dbReference>
<name>A0A3S0S6J9_9GAMM</name>
<dbReference type="GO" id="GO:0003824">
    <property type="term" value="F:catalytic activity"/>
    <property type="evidence" value="ECO:0007669"/>
    <property type="project" value="UniProtKB-ARBA"/>
</dbReference>
<protein>
    <recommendedName>
        <fullName evidence="4">Filamentous hemagglutinin</fullName>
    </recommendedName>
</protein>
<evidence type="ECO:0000313" key="2">
    <source>
        <dbReference type="EMBL" id="RUL68724.1"/>
    </source>
</evidence>
<feature type="region of interest" description="Disordered" evidence="1">
    <location>
        <begin position="501"/>
        <end position="521"/>
    </location>
</feature>